<organism evidence="7 8">
    <name type="scientific">Mycena pura</name>
    <dbReference type="NCBI Taxonomy" id="153505"/>
    <lineage>
        <taxon>Eukaryota</taxon>
        <taxon>Fungi</taxon>
        <taxon>Dikarya</taxon>
        <taxon>Basidiomycota</taxon>
        <taxon>Agaricomycotina</taxon>
        <taxon>Agaricomycetes</taxon>
        <taxon>Agaricomycetidae</taxon>
        <taxon>Agaricales</taxon>
        <taxon>Marasmiineae</taxon>
        <taxon>Mycenaceae</taxon>
        <taxon>Mycena</taxon>
    </lineage>
</organism>
<keyword evidence="8" id="KW-1185">Reference proteome</keyword>
<evidence type="ECO:0000256" key="5">
    <source>
        <dbReference type="ARBA" id="ARBA00023002"/>
    </source>
</evidence>
<dbReference type="InterPro" id="IPR011032">
    <property type="entry name" value="GroES-like_sf"/>
</dbReference>
<reference evidence="7" key="1">
    <citation type="submission" date="2023-03" db="EMBL/GenBank/DDBJ databases">
        <title>Massive genome expansion in bonnet fungi (Mycena s.s.) driven by repeated elements and novel gene families across ecological guilds.</title>
        <authorList>
            <consortium name="Lawrence Berkeley National Laboratory"/>
            <person name="Harder C.B."/>
            <person name="Miyauchi S."/>
            <person name="Viragh M."/>
            <person name="Kuo A."/>
            <person name="Thoen E."/>
            <person name="Andreopoulos B."/>
            <person name="Lu D."/>
            <person name="Skrede I."/>
            <person name="Drula E."/>
            <person name="Henrissat B."/>
            <person name="Morin E."/>
            <person name="Kohler A."/>
            <person name="Barry K."/>
            <person name="LaButti K."/>
            <person name="Morin E."/>
            <person name="Salamov A."/>
            <person name="Lipzen A."/>
            <person name="Mereny Z."/>
            <person name="Hegedus B."/>
            <person name="Baldrian P."/>
            <person name="Stursova M."/>
            <person name="Weitz H."/>
            <person name="Taylor A."/>
            <person name="Grigoriev I.V."/>
            <person name="Nagy L.G."/>
            <person name="Martin F."/>
            <person name="Kauserud H."/>
        </authorList>
    </citation>
    <scope>NUCLEOTIDE SEQUENCE</scope>
    <source>
        <strain evidence="7">9144</strain>
    </source>
</reference>
<dbReference type="GO" id="GO:0046872">
    <property type="term" value="F:metal ion binding"/>
    <property type="evidence" value="ECO:0007669"/>
    <property type="project" value="UniProtKB-KW"/>
</dbReference>
<dbReference type="Gene3D" id="3.40.50.720">
    <property type="entry name" value="NAD(P)-binding Rossmann-like Domain"/>
    <property type="match status" value="1"/>
</dbReference>
<comment type="similarity">
    <text evidence="2">Belongs to the zinc-containing alcohol dehydrogenase family.</text>
</comment>
<evidence type="ECO:0000313" key="7">
    <source>
        <dbReference type="EMBL" id="KAJ7200217.1"/>
    </source>
</evidence>
<dbReference type="GO" id="GO:0016491">
    <property type="term" value="F:oxidoreductase activity"/>
    <property type="evidence" value="ECO:0007669"/>
    <property type="project" value="UniProtKB-KW"/>
</dbReference>
<comment type="caution">
    <text evidence="7">The sequence shown here is derived from an EMBL/GenBank/DDBJ whole genome shotgun (WGS) entry which is preliminary data.</text>
</comment>
<accession>A0AAD6V1U4</accession>
<dbReference type="Gene3D" id="3.90.180.10">
    <property type="entry name" value="Medium-chain alcohol dehydrogenases, catalytic domain"/>
    <property type="match status" value="1"/>
</dbReference>
<evidence type="ECO:0000259" key="6">
    <source>
        <dbReference type="Pfam" id="PF08240"/>
    </source>
</evidence>
<dbReference type="EMBL" id="JARJCW010000064">
    <property type="protein sequence ID" value="KAJ7200217.1"/>
    <property type="molecule type" value="Genomic_DNA"/>
</dbReference>
<dbReference type="InterPro" id="IPR013154">
    <property type="entry name" value="ADH-like_N"/>
</dbReference>
<keyword evidence="3" id="KW-0479">Metal-binding</keyword>
<comment type="cofactor">
    <cofactor evidence="1">
        <name>Zn(2+)</name>
        <dbReference type="ChEBI" id="CHEBI:29105"/>
    </cofactor>
</comment>
<dbReference type="InterPro" id="IPR036291">
    <property type="entry name" value="NAD(P)-bd_dom_sf"/>
</dbReference>
<keyword evidence="4" id="KW-0862">Zinc</keyword>
<protein>
    <submittedName>
        <fullName evidence="7">Isopropanol dehydrogenase</fullName>
    </submittedName>
</protein>
<gene>
    <name evidence="7" type="ORF">GGX14DRAFT_552138</name>
</gene>
<dbReference type="PANTHER" id="PTHR43350:SF17">
    <property type="entry name" value="NAD-DEPENDENT ALCOHOL DEHYDROGENASE"/>
    <property type="match status" value="1"/>
</dbReference>
<proteinExistence type="inferred from homology"/>
<dbReference type="Pfam" id="PF08240">
    <property type="entry name" value="ADH_N"/>
    <property type="match status" value="1"/>
</dbReference>
<dbReference type="Proteomes" id="UP001219525">
    <property type="component" value="Unassembled WGS sequence"/>
</dbReference>
<evidence type="ECO:0000256" key="4">
    <source>
        <dbReference type="ARBA" id="ARBA00022833"/>
    </source>
</evidence>
<dbReference type="AlphaFoldDB" id="A0AAD6V1U4"/>
<keyword evidence="5" id="KW-0560">Oxidoreductase</keyword>
<sequence length="363" mass="38813">MKALVLHGPKDLRLDDVPHPTTQPGAVVVRVVAAPVWDYLPEVVNGERRYPLAYPLIFGTCAVGRIEEVGPDVTSLTPGQLVFCDYIVHLRDNPDKRIVLGYHGGMTAEELKLSSGHWKDGCFAERASFPAENVHAVDEQLLAKQDVSIHQLAEIASVMPGIGAANAIGIKAGETVLVLPSTGFFSSSAIVATLALGAHVVAGSRSKQSLDSLLDFFGEDARRITPVVLSGDVGKDTAALLAATPCGKGADAYIDYSPPMAATTTHIIAGLLALKRFGRCCFAGVIIDNVQLPYALIMANCLTIRGQFAQSREDVAQTVRLIESGNLKLRKKIVGPYPFGEYAQVMELAAKSKGWEKMILLGP</sequence>
<evidence type="ECO:0000313" key="8">
    <source>
        <dbReference type="Proteomes" id="UP001219525"/>
    </source>
</evidence>
<evidence type="ECO:0000256" key="1">
    <source>
        <dbReference type="ARBA" id="ARBA00001947"/>
    </source>
</evidence>
<evidence type="ECO:0000256" key="3">
    <source>
        <dbReference type="ARBA" id="ARBA00022723"/>
    </source>
</evidence>
<dbReference type="PANTHER" id="PTHR43350">
    <property type="entry name" value="NAD-DEPENDENT ALCOHOL DEHYDROGENASE"/>
    <property type="match status" value="1"/>
</dbReference>
<evidence type="ECO:0000256" key="2">
    <source>
        <dbReference type="ARBA" id="ARBA00008072"/>
    </source>
</evidence>
<dbReference type="SUPFAM" id="SSF51735">
    <property type="entry name" value="NAD(P)-binding Rossmann-fold domains"/>
    <property type="match status" value="1"/>
</dbReference>
<dbReference type="SUPFAM" id="SSF50129">
    <property type="entry name" value="GroES-like"/>
    <property type="match status" value="1"/>
</dbReference>
<dbReference type="CDD" id="cd05188">
    <property type="entry name" value="MDR"/>
    <property type="match status" value="1"/>
</dbReference>
<name>A0AAD6V1U4_9AGAR</name>
<feature type="domain" description="Alcohol dehydrogenase-like N-terminal" evidence="6">
    <location>
        <begin position="24"/>
        <end position="137"/>
    </location>
</feature>